<dbReference type="InParanoid" id="A0A0D2VLH8"/>
<feature type="compositionally biased region" description="Low complexity" evidence="2">
    <location>
        <begin position="675"/>
        <end position="690"/>
    </location>
</feature>
<dbReference type="STRING" id="595528.A0A0D2VLH8"/>
<dbReference type="PhylomeDB" id="A0A0D2VLH8"/>
<evidence type="ECO:0000256" key="1">
    <source>
        <dbReference type="PROSITE-ProRule" id="PRU00781"/>
    </source>
</evidence>
<name>A0A0D2VLH8_CAPO3</name>
<feature type="domain" description="PIPK" evidence="3">
    <location>
        <begin position="97"/>
        <end position="526"/>
    </location>
</feature>
<dbReference type="PANTHER" id="PTHR23086:SF101">
    <property type="entry name" value="LP03320P-RELATED"/>
    <property type="match status" value="1"/>
</dbReference>
<dbReference type="PANTHER" id="PTHR23086">
    <property type="entry name" value="PHOSPHATIDYLINOSITOL-4-PHOSPHATE 5-KINASE"/>
    <property type="match status" value="1"/>
</dbReference>
<dbReference type="Gene3D" id="3.30.810.10">
    <property type="entry name" value="2-Layer Sandwich"/>
    <property type="match status" value="1"/>
</dbReference>
<dbReference type="CDD" id="cd17301">
    <property type="entry name" value="PIPKc_PIP5KI"/>
    <property type="match status" value="1"/>
</dbReference>
<feature type="compositionally biased region" description="Basic and acidic residues" evidence="2">
    <location>
        <begin position="640"/>
        <end position="649"/>
    </location>
</feature>
<dbReference type="GO" id="GO:0016308">
    <property type="term" value="F:1-phosphatidylinositol-4-phosphate 5-kinase activity"/>
    <property type="evidence" value="ECO:0007669"/>
    <property type="project" value="TreeGrafter"/>
</dbReference>
<feature type="compositionally biased region" description="Low complexity" evidence="2">
    <location>
        <begin position="563"/>
        <end position="584"/>
    </location>
</feature>
<dbReference type="AlphaFoldDB" id="A0A0D2VLH8"/>
<keyword evidence="5" id="KW-1185">Reference proteome</keyword>
<dbReference type="InterPro" id="IPR027484">
    <property type="entry name" value="PInositol-4-P-5-kinase_N"/>
</dbReference>
<accession>A0A0D2VLH8</accession>
<dbReference type="InterPro" id="IPR002498">
    <property type="entry name" value="PInositol-4-P-4/5-kinase_core"/>
</dbReference>
<reference evidence="5" key="1">
    <citation type="submission" date="2011-02" db="EMBL/GenBank/DDBJ databases">
        <title>The Genome Sequence of Capsaspora owczarzaki ATCC 30864.</title>
        <authorList>
            <person name="Russ C."/>
            <person name="Cuomo C."/>
            <person name="Burger G."/>
            <person name="Gray M.W."/>
            <person name="Holland P.W.H."/>
            <person name="King N."/>
            <person name="Lang F.B.F."/>
            <person name="Roger A.J."/>
            <person name="Ruiz-Trillo I."/>
            <person name="Young S.K."/>
            <person name="Zeng Q."/>
            <person name="Gargeya S."/>
            <person name="Alvarado L."/>
            <person name="Berlin A."/>
            <person name="Chapman S.B."/>
            <person name="Chen Z."/>
            <person name="Freedman E."/>
            <person name="Gellesch M."/>
            <person name="Goldberg J."/>
            <person name="Griggs A."/>
            <person name="Gujja S."/>
            <person name="Heilman E."/>
            <person name="Heiman D."/>
            <person name="Howarth C."/>
            <person name="Mehta T."/>
            <person name="Neiman D."/>
            <person name="Pearson M."/>
            <person name="Roberts A."/>
            <person name="Saif S."/>
            <person name="Shea T."/>
            <person name="Shenoy N."/>
            <person name="Sisk P."/>
            <person name="Stolte C."/>
            <person name="Sykes S."/>
            <person name="White J."/>
            <person name="Yandava C."/>
            <person name="Haas B."/>
            <person name="Nusbaum C."/>
            <person name="Birren B."/>
        </authorList>
    </citation>
    <scope>NUCLEOTIDE SEQUENCE</scope>
    <source>
        <strain evidence="5">ATCC 30864</strain>
    </source>
</reference>
<evidence type="ECO:0000313" key="4">
    <source>
        <dbReference type="EMBL" id="KJE90972.1"/>
    </source>
</evidence>
<dbReference type="Gene3D" id="3.30.800.10">
    <property type="entry name" value="Phosphatidylinositol Phosphate Kinase II Beta"/>
    <property type="match status" value="1"/>
</dbReference>
<feature type="compositionally biased region" description="Polar residues" evidence="2">
    <location>
        <begin position="623"/>
        <end position="636"/>
    </location>
</feature>
<dbReference type="PROSITE" id="PS51455">
    <property type="entry name" value="PIPK"/>
    <property type="match status" value="1"/>
</dbReference>
<feature type="region of interest" description="Disordered" evidence="2">
    <location>
        <begin position="355"/>
        <end position="403"/>
    </location>
</feature>
<dbReference type="Pfam" id="PF01504">
    <property type="entry name" value="PIP5K"/>
    <property type="match status" value="1"/>
</dbReference>
<dbReference type="GO" id="GO:0005524">
    <property type="term" value="F:ATP binding"/>
    <property type="evidence" value="ECO:0007669"/>
    <property type="project" value="UniProtKB-UniRule"/>
</dbReference>
<dbReference type="OMA" id="QMGVARR"/>
<dbReference type="FunCoup" id="A0A0D2VLH8">
    <property type="interactions" value="286"/>
</dbReference>
<feature type="region of interest" description="Disordered" evidence="2">
    <location>
        <begin position="48"/>
        <end position="81"/>
    </location>
</feature>
<keyword evidence="1 4" id="KW-0418">Kinase</keyword>
<dbReference type="SUPFAM" id="SSF56104">
    <property type="entry name" value="SAICAR synthase-like"/>
    <property type="match status" value="1"/>
</dbReference>
<protein>
    <submittedName>
        <fullName evidence="4">Phosphatidylinositol-4-phosphate 5-kinase</fullName>
    </submittedName>
</protein>
<keyword evidence="1" id="KW-0808">Transferase</keyword>
<feature type="compositionally biased region" description="Low complexity" evidence="2">
    <location>
        <begin position="602"/>
        <end position="622"/>
    </location>
</feature>
<dbReference type="GO" id="GO:0046854">
    <property type="term" value="P:phosphatidylinositol phosphate biosynthetic process"/>
    <property type="evidence" value="ECO:0007669"/>
    <property type="project" value="TreeGrafter"/>
</dbReference>
<sequence>METGLAQSASAPVVAAADASVVPSATATLHVPLSLAPIATGVGSTASTASFASTNSSPPASPTGGISDKRRYSSNSSSNKLGHRKVVDGEVVYKKTPSSDLMQGIQLGIRHSVGSITPKQSRDLLMIDFEEHEIVDFPSEGGTYTPAHSSNSFRFKSYAPRAFRHFREAFGIKAEDFMLSLCNEPLRELSNPGASGSLFYMSHNDHFIIKTVQRREALFLRQLLPGYYMNLTQNKKTLLPKFFGLYCYKSALGFNIRFVVMNNLLPSIFRYHERYDLKGSTHARMASQKECMKSDPTFKDLDFMNKHPEGIYLPPSTYEALMRAMQRDCLVLRSFKIMDYSLLVGLHKLDETELQRNSMDSQTSMPDVTPPPTHANSFDLMSSPDKPQSFFSSPRASASVSKEEKNESLRRAVLYKKLSEIAAVTGTPLNVLNKKFQKQVSYVADISETLDLDPELETYAGGMLAYTDKKERCIIFLGIIDILQQYQLKKRLEHSFKALLYDGEAVSVTNPSFYAARFQDFFAKRVFKVMGMEMLKELMPAIAVSIEDPAKRHSTASDEGTLAVVPGAGVGGSSSARSASPARGKGMARQSSQQHDEPTTPRPSARSSESSRIRSGSVTSSSLLVQITPKESSAGTTKDAPSKKDDKPEPNGSPSSTTSGVPLAAPASNDSIKMAAAHSEQQAEEAGSASNNQTSIVTPPTPVAGNAAPLPETTSAPEAPTSGDTGDAENTAV</sequence>
<gene>
    <name evidence="4" type="ORF">CAOG_002189</name>
</gene>
<feature type="compositionally biased region" description="Polar residues" evidence="2">
    <location>
        <begin position="355"/>
        <end position="366"/>
    </location>
</feature>
<feature type="region of interest" description="Disordered" evidence="2">
    <location>
        <begin position="554"/>
        <end position="733"/>
    </location>
</feature>
<keyword evidence="1" id="KW-0067">ATP-binding</keyword>
<evidence type="ECO:0000256" key="2">
    <source>
        <dbReference type="SAM" id="MobiDB-lite"/>
    </source>
</evidence>
<organism evidence="4 5">
    <name type="scientific">Capsaspora owczarzaki (strain ATCC 30864)</name>
    <dbReference type="NCBI Taxonomy" id="595528"/>
    <lineage>
        <taxon>Eukaryota</taxon>
        <taxon>Filasterea</taxon>
        <taxon>Capsaspora</taxon>
    </lineage>
</organism>
<evidence type="ECO:0000259" key="3">
    <source>
        <dbReference type="PROSITE" id="PS51455"/>
    </source>
</evidence>
<dbReference type="GO" id="GO:0005886">
    <property type="term" value="C:plasma membrane"/>
    <property type="evidence" value="ECO:0007669"/>
    <property type="project" value="TreeGrafter"/>
</dbReference>
<proteinExistence type="predicted"/>
<dbReference type="EMBL" id="KE346362">
    <property type="protein sequence ID" value="KJE90972.1"/>
    <property type="molecule type" value="Genomic_DNA"/>
</dbReference>
<dbReference type="InterPro" id="IPR023610">
    <property type="entry name" value="PInositol-4/5-P-5/4-kinase"/>
</dbReference>
<feature type="compositionally biased region" description="Low complexity" evidence="2">
    <location>
        <begin position="48"/>
        <end position="65"/>
    </location>
</feature>
<evidence type="ECO:0000313" key="5">
    <source>
        <dbReference type="Proteomes" id="UP000008743"/>
    </source>
</evidence>
<feature type="compositionally biased region" description="Polar residues" evidence="2">
    <location>
        <begin position="374"/>
        <end position="400"/>
    </location>
</feature>
<dbReference type="SMART" id="SM00330">
    <property type="entry name" value="PIPKc"/>
    <property type="match status" value="1"/>
</dbReference>
<dbReference type="OrthoDB" id="20783at2759"/>
<dbReference type="eggNOG" id="KOG0229">
    <property type="taxonomic scope" value="Eukaryota"/>
</dbReference>
<dbReference type="RefSeq" id="XP_004348939.1">
    <property type="nucleotide sequence ID" value="XM_004348889.2"/>
</dbReference>
<dbReference type="Proteomes" id="UP000008743">
    <property type="component" value="Unassembled WGS sequence"/>
</dbReference>
<keyword evidence="1" id="KW-0547">Nucleotide-binding</keyword>
<dbReference type="InterPro" id="IPR027483">
    <property type="entry name" value="PInositol-4-P-4/5-kinase_C_sf"/>
</dbReference>